<keyword evidence="1" id="KW-0472">Membrane</keyword>
<sequence>MSGFFAELGKQLADRWLKLLVLPGLLFVAVVLAGTTLGQRHAFDLPQTARQAEKLTTASHNVTAAALLIAGVLVASGAAGLLANVLAAAADRAWLGTWPRPLGWVASWRVKKRRKRWSSLSAEIDRAEDPVPLMVKRAGYAYAAPRRPTWMGDRLCGVDAVVYQEYRLDLDVAWPRFWLLFPAEVKAELVAARAAYDRAAALGGWGMLYCGAGIVWWPAAVAGLLTFCTGWIQARDRVDQYAALAEAAVDLYIVQLAESLPDSPQNGGFHHDLGAPITKLLRKGG</sequence>
<dbReference type="EMBL" id="JBHRWI010000052">
    <property type="protein sequence ID" value="MFC3515648.1"/>
    <property type="molecule type" value="Genomic_DNA"/>
</dbReference>
<keyword evidence="1" id="KW-0812">Transmembrane</keyword>
<feature type="transmembrane region" description="Helical" evidence="1">
    <location>
        <begin position="62"/>
        <end position="90"/>
    </location>
</feature>
<protein>
    <submittedName>
        <fullName evidence="2">Uncharacterized protein</fullName>
    </submittedName>
</protein>
<dbReference type="RefSeq" id="WP_377871831.1">
    <property type="nucleotide sequence ID" value="NZ_JBHMAY010000034.1"/>
</dbReference>
<gene>
    <name evidence="2" type="ORF">ACFORO_36190</name>
</gene>
<proteinExistence type="predicted"/>
<keyword evidence="1" id="KW-1133">Transmembrane helix</keyword>
<evidence type="ECO:0000313" key="2">
    <source>
        <dbReference type="EMBL" id="MFC3515648.1"/>
    </source>
</evidence>
<keyword evidence="3" id="KW-1185">Reference proteome</keyword>
<organism evidence="2 3">
    <name type="scientific">Amycolatopsis halotolerans</name>
    <dbReference type="NCBI Taxonomy" id="330083"/>
    <lineage>
        <taxon>Bacteria</taxon>
        <taxon>Bacillati</taxon>
        <taxon>Actinomycetota</taxon>
        <taxon>Actinomycetes</taxon>
        <taxon>Pseudonocardiales</taxon>
        <taxon>Pseudonocardiaceae</taxon>
        <taxon>Amycolatopsis</taxon>
    </lineage>
</organism>
<dbReference type="Proteomes" id="UP001595764">
    <property type="component" value="Unassembled WGS sequence"/>
</dbReference>
<evidence type="ECO:0000256" key="1">
    <source>
        <dbReference type="SAM" id="Phobius"/>
    </source>
</evidence>
<reference evidence="3" key="1">
    <citation type="journal article" date="2019" name="Int. J. Syst. Evol. Microbiol.">
        <title>The Global Catalogue of Microorganisms (GCM) 10K type strain sequencing project: providing services to taxonomists for standard genome sequencing and annotation.</title>
        <authorList>
            <consortium name="The Broad Institute Genomics Platform"/>
            <consortium name="The Broad Institute Genome Sequencing Center for Infectious Disease"/>
            <person name="Wu L."/>
            <person name="Ma J."/>
        </authorList>
    </citation>
    <scope>NUCLEOTIDE SEQUENCE [LARGE SCALE GENOMIC DNA]</scope>
    <source>
        <strain evidence="3">CGMCC 4.7682</strain>
    </source>
</reference>
<name>A0ABV7QWS7_9PSEU</name>
<evidence type="ECO:0000313" key="3">
    <source>
        <dbReference type="Proteomes" id="UP001595764"/>
    </source>
</evidence>
<comment type="caution">
    <text evidence="2">The sequence shown here is derived from an EMBL/GenBank/DDBJ whole genome shotgun (WGS) entry which is preliminary data.</text>
</comment>
<accession>A0ABV7QWS7</accession>